<evidence type="ECO:0000259" key="5">
    <source>
        <dbReference type="Pfam" id="PF01743"/>
    </source>
</evidence>
<sequence>MTATVESADLANAFVELTKEEAELVEVLCAAAAPTGTTVRICGGWVRDKALGRVTKDVDVALDNVSGAAFAARVSEALAARGGDRGSNIGVIAANPEQSKHLETATMRLCGIEVDFVNLRSESYADAGDTRIPTMTFGTPEQDALRRDFTLNALFFNVHSRAIEDYTKRGWDDLRTGIMRTPLEPRVTLLDDPLRALRGVRFASRYCFALEQGFVGACLLPEVRAALLAKVSRERVG</sequence>
<dbReference type="CDD" id="cd05398">
    <property type="entry name" value="NT_ClassII-CCAase"/>
    <property type="match status" value="1"/>
</dbReference>
<dbReference type="EMBL" id="GL833130">
    <property type="protein sequence ID" value="EGB07805.1"/>
    <property type="molecule type" value="Genomic_DNA"/>
</dbReference>
<dbReference type="SUPFAM" id="SSF81891">
    <property type="entry name" value="Poly A polymerase C-terminal region-like"/>
    <property type="match status" value="1"/>
</dbReference>
<comment type="similarity">
    <text evidence="1 4">Belongs to the tRNA nucleotidyltransferase/poly(A) polymerase family.</text>
</comment>
<gene>
    <name evidence="6" type="ORF">AURANDRAFT_27394</name>
</gene>
<dbReference type="Gene3D" id="3.30.460.10">
    <property type="entry name" value="Beta Polymerase, domain 2"/>
    <property type="match status" value="1"/>
</dbReference>
<dbReference type="GeneID" id="20220353"/>
<dbReference type="RefSeq" id="XP_009037785.1">
    <property type="nucleotide sequence ID" value="XM_009039537.1"/>
</dbReference>
<evidence type="ECO:0000313" key="6">
    <source>
        <dbReference type="EMBL" id="EGB07805.1"/>
    </source>
</evidence>
<dbReference type="Gene3D" id="1.10.3090.10">
    <property type="entry name" value="cca-adding enzyme, domain 2"/>
    <property type="match status" value="1"/>
</dbReference>
<dbReference type="Proteomes" id="UP000002729">
    <property type="component" value="Unassembled WGS sequence"/>
</dbReference>
<dbReference type="GO" id="GO:0052927">
    <property type="term" value="F:CC tRNA cytidylyltransferase activity"/>
    <property type="evidence" value="ECO:0007669"/>
    <property type="project" value="TreeGrafter"/>
</dbReference>
<dbReference type="InterPro" id="IPR002646">
    <property type="entry name" value="PolA_pol_head_dom"/>
</dbReference>
<evidence type="ECO:0000256" key="4">
    <source>
        <dbReference type="RuleBase" id="RU003953"/>
    </source>
</evidence>
<keyword evidence="7" id="KW-1185">Reference proteome</keyword>
<keyword evidence="2 4" id="KW-0808">Transferase</keyword>
<dbReference type="GO" id="GO:0052929">
    <property type="term" value="F:ATP:3'-cytidine-cytidine-tRNA adenylyltransferase activity"/>
    <property type="evidence" value="ECO:0007669"/>
    <property type="project" value="TreeGrafter"/>
</dbReference>
<dbReference type="SUPFAM" id="SSF81301">
    <property type="entry name" value="Nucleotidyltransferase"/>
    <property type="match status" value="1"/>
</dbReference>
<dbReference type="InParanoid" id="F0YAX5"/>
<dbReference type="GO" id="GO:0003723">
    <property type="term" value="F:RNA binding"/>
    <property type="evidence" value="ECO:0007669"/>
    <property type="project" value="UniProtKB-KW"/>
</dbReference>
<dbReference type="KEGG" id="aaf:AURANDRAFT_27394"/>
<dbReference type="InterPro" id="IPR043519">
    <property type="entry name" value="NT_sf"/>
</dbReference>
<dbReference type="PANTHER" id="PTHR13734:SF5">
    <property type="entry name" value="CCA TRNA NUCLEOTIDYLTRANSFERASE, MITOCHONDRIAL"/>
    <property type="match status" value="1"/>
</dbReference>
<evidence type="ECO:0000313" key="7">
    <source>
        <dbReference type="Proteomes" id="UP000002729"/>
    </source>
</evidence>
<evidence type="ECO:0000256" key="2">
    <source>
        <dbReference type="ARBA" id="ARBA00022679"/>
    </source>
</evidence>
<dbReference type="OrthoDB" id="445712at2759"/>
<dbReference type="Pfam" id="PF01743">
    <property type="entry name" value="PolyA_pol"/>
    <property type="match status" value="1"/>
</dbReference>
<feature type="non-terminal residue" evidence="6">
    <location>
        <position position="237"/>
    </location>
</feature>
<feature type="domain" description="Poly A polymerase head" evidence="5">
    <location>
        <begin position="40"/>
        <end position="180"/>
    </location>
</feature>
<keyword evidence="3 4" id="KW-0694">RNA-binding</keyword>
<protein>
    <recommendedName>
        <fullName evidence="5">Poly A polymerase head domain-containing protein</fullName>
    </recommendedName>
</protein>
<dbReference type="eggNOG" id="KOG2159">
    <property type="taxonomic scope" value="Eukaryota"/>
</dbReference>
<name>F0YAX5_AURAN</name>
<dbReference type="PANTHER" id="PTHR13734">
    <property type="entry name" value="TRNA-NUCLEOTIDYLTRANSFERASE"/>
    <property type="match status" value="1"/>
</dbReference>
<evidence type="ECO:0000256" key="1">
    <source>
        <dbReference type="ARBA" id="ARBA00007265"/>
    </source>
</evidence>
<reference evidence="6 7" key="1">
    <citation type="journal article" date="2011" name="Proc. Natl. Acad. Sci. U.S.A.">
        <title>Niche of harmful alga Aureococcus anophagefferens revealed through ecogenomics.</title>
        <authorList>
            <person name="Gobler C.J."/>
            <person name="Berry D.L."/>
            <person name="Dyhrman S.T."/>
            <person name="Wilhelm S.W."/>
            <person name="Salamov A."/>
            <person name="Lobanov A.V."/>
            <person name="Zhang Y."/>
            <person name="Collier J.L."/>
            <person name="Wurch L.L."/>
            <person name="Kustka A.B."/>
            <person name="Dill B.D."/>
            <person name="Shah M."/>
            <person name="VerBerkmoes N.C."/>
            <person name="Kuo A."/>
            <person name="Terry A."/>
            <person name="Pangilinan J."/>
            <person name="Lindquist E.A."/>
            <person name="Lucas S."/>
            <person name="Paulsen I.T."/>
            <person name="Hattenrath-Lehmann T.K."/>
            <person name="Talmage S.C."/>
            <person name="Walker E.A."/>
            <person name="Koch F."/>
            <person name="Burson A.M."/>
            <person name="Marcoval M.A."/>
            <person name="Tang Y.Z."/>
            <person name="Lecleir G.R."/>
            <person name="Coyne K.J."/>
            <person name="Berg G.M."/>
            <person name="Bertrand E.M."/>
            <person name="Saito M.A."/>
            <person name="Gladyshev V.N."/>
            <person name="Grigoriev I.V."/>
        </authorList>
    </citation>
    <scope>NUCLEOTIDE SEQUENCE [LARGE SCALE GENOMIC DNA]</scope>
    <source>
        <strain evidence="7">CCMP 1984</strain>
    </source>
</reference>
<evidence type="ECO:0000256" key="3">
    <source>
        <dbReference type="ARBA" id="ARBA00022884"/>
    </source>
</evidence>
<dbReference type="AlphaFoldDB" id="F0YAX5"/>
<dbReference type="GO" id="GO:0001680">
    <property type="term" value="P:tRNA 3'-terminal CCA addition"/>
    <property type="evidence" value="ECO:0007669"/>
    <property type="project" value="TreeGrafter"/>
</dbReference>
<organism evidence="7">
    <name type="scientific">Aureococcus anophagefferens</name>
    <name type="common">Harmful bloom alga</name>
    <dbReference type="NCBI Taxonomy" id="44056"/>
    <lineage>
        <taxon>Eukaryota</taxon>
        <taxon>Sar</taxon>
        <taxon>Stramenopiles</taxon>
        <taxon>Ochrophyta</taxon>
        <taxon>Pelagophyceae</taxon>
        <taxon>Pelagomonadales</taxon>
        <taxon>Pelagomonadaceae</taxon>
        <taxon>Aureococcus</taxon>
    </lineage>
</organism>
<accession>F0YAX5</accession>
<dbReference type="OMA" id="KMLKGCC"/>
<proteinExistence type="inferred from homology"/>